<reference evidence="8" key="1">
    <citation type="journal article" date="2019" name="Int. J. Syst. Evol. Microbiol.">
        <title>The Global Catalogue of Microorganisms (GCM) 10K type strain sequencing project: providing services to taxonomists for standard genome sequencing and annotation.</title>
        <authorList>
            <consortium name="The Broad Institute Genomics Platform"/>
            <consortium name="The Broad Institute Genome Sequencing Center for Infectious Disease"/>
            <person name="Wu L."/>
            <person name="Ma J."/>
        </authorList>
    </citation>
    <scope>NUCLEOTIDE SEQUENCE [LARGE SCALE GENOMIC DNA]</scope>
    <source>
        <strain evidence="8">VKM B-3159</strain>
    </source>
</reference>
<organism evidence="7 8">
    <name type="scientific">Methylophilus aquaticus</name>
    <dbReference type="NCBI Taxonomy" id="1971610"/>
    <lineage>
        <taxon>Bacteria</taxon>
        <taxon>Pseudomonadati</taxon>
        <taxon>Pseudomonadota</taxon>
        <taxon>Betaproteobacteria</taxon>
        <taxon>Nitrosomonadales</taxon>
        <taxon>Methylophilaceae</taxon>
        <taxon>Methylophilus</taxon>
    </lineage>
</organism>
<evidence type="ECO:0000256" key="1">
    <source>
        <dbReference type="ARBA" id="ARBA00004141"/>
    </source>
</evidence>
<evidence type="ECO:0000256" key="4">
    <source>
        <dbReference type="ARBA" id="ARBA00023136"/>
    </source>
</evidence>
<feature type="transmembrane region" description="Helical" evidence="5">
    <location>
        <begin position="168"/>
        <end position="185"/>
    </location>
</feature>
<dbReference type="GO" id="GO:0016874">
    <property type="term" value="F:ligase activity"/>
    <property type="evidence" value="ECO:0007669"/>
    <property type="project" value="UniProtKB-KW"/>
</dbReference>
<gene>
    <name evidence="7" type="ORF">Q9291_08960</name>
</gene>
<feature type="transmembrane region" description="Helical" evidence="5">
    <location>
        <begin position="18"/>
        <end position="36"/>
    </location>
</feature>
<evidence type="ECO:0000256" key="2">
    <source>
        <dbReference type="ARBA" id="ARBA00022692"/>
    </source>
</evidence>
<dbReference type="InterPro" id="IPR007016">
    <property type="entry name" value="O-antigen_ligase-rel_domated"/>
</dbReference>
<proteinExistence type="predicted"/>
<protein>
    <submittedName>
        <fullName evidence="7">O-antigen ligase family protein</fullName>
    </submittedName>
</protein>
<feature type="transmembrane region" description="Helical" evidence="5">
    <location>
        <begin position="70"/>
        <end position="90"/>
    </location>
</feature>
<keyword evidence="4 5" id="KW-0472">Membrane</keyword>
<feature type="domain" description="O-antigen ligase-related" evidence="6">
    <location>
        <begin position="198"/>
        <end position="349"/>
    </location>
</feature>
<keyword evidence="2 5" id="KW-0812">Transmembrane</keyword>
<dbReference type="EMBL" id="JAVCAP010000019">
    <property type="protein sequence ID" value="MDP8567975.1"/>
    <property type="molecule type" value="Genomic_DNA"/>
</dbReference>
<dbReference type="Pfam" id="PF04932">
    <property type="entry name" value="Wzy_C"/>
    <property type="match status" value="1"/>
</dbReference>
<feature type="transmembrane region" description="Helical" evidence="5">
    <location>
        <begin position="192"/>
        <end position="213"/>
    </location>
</feature>
<comment type="caution">
    <text evidence="7">The sequence shown here is derived from an EMBL/GenBank/DDBJ whole genome shotgun (WGS) entry which is preliminary data.</text>
</comment>
<dbReference type="RefSeq" id="WP_306389699.1">
    <property type="nucleotide sequence ID" value="NZ_JAVCAP010000019.1"/>
</dbReference>
<comment type="subcellular location">
    <subcellularLocation>
        <location evidence="1">Membrane</location>
        <topology evidence="1">Multi-pass membrane protein</topology>
    </subcellularLocation>
</comment>
<dbReference type="Proteomes" id="UP001225906">
    <property type="component" value="Unassembled WGS sequence"/>
</dbReference>
<evidence type="ECO:0000256" key="3">
    <source>
        <dbReference type="ARBA" id="ARBA00022989"/>
    </source>
</evidence>
<name>A0ABT9JTT5_9PROT</name>
<keyword evidence="3 5" id="KW-1133">Transmembrane helix</keyword>
<keyword evidence="8" id="KW-1185">Reference proteome</keyword>
<feature type="transmembrane region" description="Helical" evidence="5">
    <location>
        <begin position="128"/>
        <end position="148"/>
    </location>
</feature>
<feature type="transmembrane region" description="Helical" evidence="5">
    <location>
        <begin position="42"/>
        <end position="63"/>
    </location>
</feature>
<evidence type="ECO:0000259" key="6">
    <source>
        <dbReference type="Pfam" id="PF04932"/>
    </source>
</evidence>
<dbReference type="PANTHER" id="PTHR37422:SF13">
    <property type="entry name" value="LIPOPOLYSACCHARIDE BIOSYNTHESIS PROTEIN PA4999-RELATED"/>
    <property type="match status" value="1"/>
</dbReference>
<dbReference type="InterPro" id="IPR051533">
    <property type="entry name" value="WaaL-like"/>
</dbReference>
<keyword evidence="7" id="KW-0436">Ligase</keyword>
<dbReference type="PANTHER" id="PTHR37422">
    <property type="entry name" value="TEICHURONIC ACID BIOSYNTHESIS PROTEIN TUAE"/>
    <property type="match status" value="1"/>
</dbReference>
<feature type="transmembrane region" description="Helical" evidence="5">
    <location>
        <begin position="337"/>
        <end position="360"/>
    </location>
</feature>
<feature type="transmembrane region" description="Helical" evidence="5">
    <location>
        <begin position="233"/>
        <end position="251"/>
    </location>
</feature>
<sequence>MQAIFLSHPDARHAMPRMLAHMCLLFAVMIIGWSPFSGGGRVPALLLSMVGAGLLLTSMSALIKQQAVRRWTLVFLLLWLPMWLSLLHAFSAKATLSAIAWFSLMYLAGLALILLLQQAAYRALLTRWLSWVMALWIMDSVIQTLLGVDVLGIPKTPEGRVTGMFTDLHQGILMLAMLPPIVYYLHPRYTWLAWAILLGVGGVVTLSGARGYVYIYLMMLLLGVWRSQLGWKGWLAVLAVPLLLTMLFSLLNPQLAKYKLENTQAVTVTGLSVFDRVNHALSYRLNLWETGLHMWQAQPVTGIGSHNYKHAYARYASRADDPFVNHPTHSHNIYVEWLAETGIVGGLGLLAIIVLCVRWYRQAGAVCQNQAWPYAVALIAIYFPINTTQPMLVPWWFPVLLLLVCAFIASLDRRAHDQAA</sequence>
<evidence type="ECO:0000313" key="8">
    <source>
        <dbReference type="Proteomes" id="UP001225906"/>
    </source>
</evidence>
<accession>A0ABT9JTT5</accession>
<feature type="transmembrane region" description="Helical" evidence="5">
    <location>
        <begin position="96"/>
        <end position="116"/>
    </location>
</feature>
<evidence type="ECO:0000256" key="5">
    <source>
        <dbReference type="SAM" id="Phobius"/>
    </source>
</evidence>
<feature type="transmembrane region" description="Helical" evidence="5">
    <location>
        <begin position="393"/>
        <end position="411"/>
    </location>
</feature>
<evidence type="ECO:0000313" key="7">
    <source>
        <dbReference type="EMBL" id="MDP8567975.1"/>
    </source>
</evidence>